<dbReference type="eggNOG" id="arCOG04706">
    <property type="taxonomic scope" value="Archaea"/>
</dbReference>
<evidence type="ECO:0000313" key="3">
    <source>
        <dbReference type="EMBL" id="ELY23625.1"/>
    </source>
</evidence>
<evidence type="ECO:0000256" key="1">
    <source>
        <dbReference type="SAM" id="Phobius"/>
    </source>
</evidence>
<dbReference type="Pfam" id="PF24400">
    <property type="entry name" value="DUF7544"/>
    <property type="match status" value="1"/>
</dbReference>
<keyword evidence="1" id="KW-1133">Transmembrane helix</keyword>
<dbReference type="GeneID" id="9993949"/>
<name>E4NPM4_HALBP</name>
<dbReference type="KEGG" id="hbo:Hbor_21300"/>
<dbReference type="RefSeq" id="WP_006056851.1">
    <property type="nucleotide sequence ID" value="NC_014729.1"/>
</dbReference>
<dbReference type="Proteomes" id="UP000006663">
    <property type="component" value="Chromosome"/>
</dbReference>
<evidence type="ECO:0000313" key="2">
    <source>
        <dbReference type="EMBL" id="ADQ67694.1"/>
    </source>
</evidence>
<accession>E4NPM4</accession>
<gene>
    <name evidence="2" type="ordered locus">Hbor_21300</name>
    <name evidence="3" type="ORF">C499_17779</name>
</gene>
<feature type="transmembrane region" description="Helical" evidence="1">
    <location>
        <begin position="173"/>
        <end position="195"/>
    </location>
</feature>
<evidence type="ECO:0000313" key="5">
    <source>
        <dbReference type="Proteomes" id="UP000011585"/>
    </source>
</evidence>
<keyword evidence="1" id="KW-0812">Transmembrane</keyword>
<dbReference type="OrthoDB" id="137652at2157"/>
<dbReference type="EMBL" id="CP001690">
    <property type="protein sequence ID" value="ADQ67694.1"/>
    <property type="molecule type" value="Genomic_DNA"/>
</dbReference>
<keyword evidence="1" id="KW-0472">Membrane</keyword>
<organism evidence="2 4">
    <name type="scientific">Halogeometricum borinquense (strain ATCC 700274 / DSM 11551 / JCM 10706 / KCTC 4070 / PR3)</name>
    <dbReference type="NCBI Taxonomy" id="469382"/>
    <lineage>
        <taxon>Archaea</taxon>
        <taxon>Methanobacteriati</taxon>
        <taxon>Methanobacteriota</taxon>
        <taxon>Stenosarchaea group</taxon>
        <taxon>Halobacteria</taxon>
        <taxon>Halobacteriales</taxon>
        <taxon>Haloferacaceae</taxon>
        <taxon>Halogeometricum</taxon>
    </lineage>
</organism>
<dbReference type="InterPro" id="IPR055966">
    <property type="entry name" value="DUF7544"/>
</dbReference>
<sequence>MSWHAIDSLDDARAAATDLLFPFDIGTWLRLALIVIFVGTGASNASVNANFGGTVSSGAPTTGLSAVPFDELPPLDPSALSDGQAILMGIAALTAVLLLCILTFSFVGAVMEFVLITALSDRTVRIRGPFRKHIWKGARLFGFQLGVIFLALLVVGVPIVLLVFGGATIGPELLLAVVPVLLLGVALALVVSLLFRLTMDFVVPTMLVEECGVLDGWRRLFPTLRAEWEEFALYVVIRIALGVLIGALFAAGALFVAVLVAFPFVVVGGVAFVAFTASGPIPLVGWALLGLVVVLYVVAIAIASAFLLVPVVTFLRYYALYVLGRVDDGLDLVGASPQETGDDQPDDSVAA</sequence>
<keyword evidence="4" id="KW-1185">Reference proteome</keyword>
<evidence type="ECO:0000313" key="4">
    <source>
        <dbReference type="Proteomes" id="UP000006663"/>
    </source>
</evidence>
<feature type="transmembrane region" description="Helical" evidence="1">
    <location>
        <begin position="140"/>
        <end position="167"/>
    </location>
</feature>
<dbReference type="HOGENOM" id="CLU_051458_0_0_2"/>
<protein>
    <recommendedName>
        <fullName evidence="6">Glycerophosphoryl diester phosphodiesterase membrane domain-containing protein</fullName>
    </recommendedName>
</protein>
<proteinExistence type="predicted"/>
<dbReference type="AlphaFoldDB" id="E4NPM4"/>
<feature type="transmembrane region" description="Helical" evidence="1">
    <location>
        <begin position="287"/>
        <end position="315"/>
    </location>
</feature>
<reference evidence="2 4" key="1">
    <citation type="journal article" date="2009" name="Stand. Genomic Sci.">
        <title>Complete genome sequence of Halogeometricum borinquense type strain (PR3).</title>
        <authorList>
            <person name="Malfatti S."/>
            <person name="Tindall B.J."/>
            <person name="Schneider S."/>
            <person name="Fahnrich R."/>
            <person name="Lapidus A."/>
            <person name="Labuttii K."/>
            <person name="Copeland A."/>
            <person name="Glavina Del Rio T."/>
            <person name="Nolan M."/>
            <person name="Chen F."/>
            <person name="Lucas S."/>
            <person name="Tice H."/>
            <person name="Cheng J.F."/>
            <person name="Bruce D."/>
            <person name="Goodwin L."/>
            <person name="Pitluck S."/>
            <person name="Anderson I."/>
            <person name="Pati A."/>
            <person name="Ivanova N."/>
            <person name="Mavromatis K."/>
            <person name="Chen A."/>
            <person name="Palaniappan K."/>
            <person name="D'haeseleer P."/>
            <person name="Goker M."/>
            <person name="Bristow J."/>
            <person name="Eisen J.A."/>
            <person name="Markowitz V."/>
            <person name="Hugenholtz P."/>
            <person name="Kyrpides N.C."/>
            <person name="Klenk H.P."/>
            <person name="Chain P."/>
        </authorList>
    </citation>
    <scope>NUCLEOTIDE SEQUENCE [LARGE SCALE GENOMIC DNA]</scope>
    <source>
        <strain evidence="4">ATCC 700274 / DSM 11551 / JCM 10706 / KCTC 4070 / PR3</strain>
        <strain evidence="2">PR 3</strain>
    </source>
</reference>
<evidence type="ECO:0008006" key="6">
    <source>
        <dbReference type="Google" id="ProtNLM"/>
    </source>
</evidence>
<dbReference type="Proteomes" id="UP000011585">
    <property type="component" value="Unassembled WGS sequence"/>
</dbReference>
<dbReference type="EMBL" id="AOHT01000051">
    <property type="protein sequence ID" value="ELY23625.1"/>
    <property type="molecule type" value="Genomic_DNA"/>
</dbReference>
<feature type="transmembrane region" description="Helical" evidence="1">
    <location>
        <begin position="86"/>
        <end position="119"/>
    </location>
</feature>
<reference evidence="3 5" key="2">
    <citation type="journal article" date="2014" name="PLoS Genet.">
        <title>Phylogenetically driven sequencing of extremely halophilic archaea reveals strategies for static and dynamic osmo-response.</title>
        <authorList>
            <person name="Becker E.A."/>
            <person name="Seitzer P.M."/>
            <person name="Tritt A."/>
            <person name="Larsen D."/>
            <person name="Krusor M."/>
            <person name="Yao A.I."/>
            <person name="Wu D."/>
            <person name="Madern D."/>
            <person name="Eisen J.A."/>
            <person name="Darling A.E."/>
            <person name="Facciotti M.T."/>
        </authorList>
    </citation>
    <scope>NUCLEOTIDE SEQUENCE [LARGE SCALE GENOMIC DNA]</scope>
    <source>
        <strain evidence="3 5">DSM 11551</strain>
    </source>
</reference>